<dbReference type="EMBL" id="CP003281">
    <property type="protein sequence ID" value="AFL83734.1"/>
    <property type="molecule type" value="Genomic_DNA"/>
</dbReference>
<dbReference type="PANTHER" id="PTHR47515:SF2">
    <property type="entry name" value="INTEGRASE CORE DOMAIN PROTEIN"/>
    <property type="match status" value="1"/>
</dbReference>
<dbReference type="GO" id="GO:0003676">
    <property type="term" value="F:nucleic acid binding"/>
    <property type="evidence" value="ECO:0007669"/>
    <property type="project" value="InterPro"/>
</dbReference>
<dbReference type="InterPro" id="IPR048020">
    <property type="entry name" value="Transpos_IS3"/>
</dbReference>
<evidence type="ECO:0000313" key="3">
    <source>
        <dbReference type="EMBL" id="AFL83720.1"/>
    </source>
</evidence>
<evidence type="ECO:0000259" key="1">
    <source>
        <dbReference type="PROSITE" id="PS50994"/>
    </source>
</evidence>
<dbReference type="HOGENOM" id="CLU_027402_31_0_10"/>
<evidence type="ECO:0000313" key="6">
    <source>
        <dbReference type="EMBL" id="AFL84643.1"/>
    </source>
</evidence>
<reference evidence="7" key="1">
    <citation type="submission" date="2012-06" db="EMBL/GenBank/DDBJ databases">
        <title>The complete genome of Belliella baltica DSM 15883.</title>
        <authorList>
            <person name="Lucas S."/>
            <person name="Copeland A."/>
            <person name="Lapidus A."/>
            <person name="Goodwin L."/>
            <person name="Pitluck S."/>
            <person name="Peters L."/>
            <person name="Mikhailova N."/>
            <person name="Davenport K."/>
            <person name="Kyrpides N."/>
            <person name="Mavromatis K."/>
            <person name="Pagani I."/>
            <person name="Ivanova N."/>
            <person name="Ovchinnikova G."/>
            <person name="Zeytun A."/>
            <person name="Detter J.C."/>
            <person name="Han C."/>
            <person name="Land M."/>
            <person name="Hauser L."/>
            <person name="Markowitz V."/>
            <person name="Cheng J.-F."/>
            <person name="Hugenholtz P."/>
            <person name="Woyke T."/>
            <person name="Wu D."/>
            <person name="Tindall B."/>
            <person name="Pomrenke H."/>
            <person name="Brambilla E."/>
            <person name="Klenk H.-P."/>
            <person name="Eisen J.A."/>
        </authorList>
    </citation>
    <scope>NUCLEOTIDE SEQUENCE [LARGE SCALE GENOMIC DNA]</scope>
    <source>
        <strain evidence="7">DSM 15883 / CIP 108006 / LMG 21964 / BA134</strain>
    </source>
</reference>
<protein>
    <submittedName>
        <fullName evidence="4">Transposase</fullName>
    </submittedName>
</protein>
<organism evidence="4 7">
    <name type="scientific">Belliella baltica (strain DSM 15883 / CIP 108006 / LMG 21964 / BA134)</name>
    <dbReference type="NCBI Taxonomy" id="866536"/>
    <lineage>
        <taxon>Bacteria</taxon>
        <taxon>Pseudomonadati</taxon>
        <taxon>Bacteroidota</taxon>
        <taxon>Cytophagia</taxon>
        <taxon>Cytophagales</taxon>
        <taxon>Cyclobacteriaceae</taxon>
        <taxon>Belliella</taxon>
    </lineage>
</organism>
<accession>I3Z3B6</accession>
<reference evidence="4" key="2">
    <citation type="submission" date="2012-06" db="EMBL/GenBank/DDBJ databases">
        <title>The complete genome of Belliella baltica DSM 15883.</title>
        <authorList>
            <consortium name="US DOE Joint Genome Institute (JGI-PGF)"/>
            <person name="Lucas S."/>
            <person name="Copeland A."/>
            <person name="Lapidus A."/>
            <person name="Goodwin L."/>
            <person name="Pitluck S."/>
            <person name="Peters L."/>
            <person name="Mikhailova N."/>
            <person name="Davenport K."/>
            <person name="Kyrpides N."/>
            <person name="Mavromatis K."/>
            <person name="Pagani I."/>
            <person name="Ivanova N."/>
            <person name="Ovchinnikova G."/>
            <person name="Zeytun A."/>
            <person name="Detter J.C."/>
            <person name="Han C."/>
            <person name="Land M."/>
            <person name="Hauser L."/>
            <person name="Markowitz V."/>
            <person name="Cheng J.-F."/>
            <person name="Hugenholtz P."/>
            <person name="Woyke T."/>
            <person name="Wu D."/>
            <person name="Tindall B."/>
            <person name="Pomrenke H."/>
            <person name="Brambilla E."/>
            <person name="Klenk H.-P."/>
            <person name="Eisen J.A."/>
        </authorList>
    </citation>
    <scope>NUCLEOTIDE SEQUENCE</scope>
    <source>
        <strain evidence="4">DSM 15883</strain>
    </source>
</reference>
<dbReference type="Pfam" id="PF13683">
    <property type="entry name" value="rve_3"/>
    <property type="match status" value="1"/>
</dbReference>
<dbReference type="KEGG" id="bbd:Belba_1082"/>
<dbReference type="PATRIC" id="fig|866536.3.peg.1001"/>
<dbReference type="EMBL" id="CP003281">
    <property type="protein sequence ID" value="AFL83720.1"/>
    <property type="molecule type" value="Genomic_DNA"/>
</dbReference>
<dbReference type="NCBIfam" id="NF033516">
    <property type="entry name" value="transpos_IS3"/>
    <property type="match status" value="1"/>
</dbReference>
<evidence type="ECO:0000313" key="7">
    <source>
        <dbReference type="Proteomes" id="UP000006050"/>
    </source>
</evidence>
<dbReference type="PROSITE" id="PS50994">
    <property type="entry name" value="INTEGRASE"/>
    <property type="match status" value="1"/>
</dbReference>
<dbReference type="KEGG" id="bbd:Belba_1460"/>
<dbReference type="KEGG" id="bbd:Belba_1096"/>
<dbReference type="AlphaFoldDB" id="I3Z3B6"/>
<dbReference type="GO" id="GO:0015074">
    <property type="term" value="P:DNA integration"/>
    <property type="evidence" value="ECO:0007669"/>
    <property type="project" value="InterPro"/>
</dbReference>
<dbReference type="PANTHER" id="PTHR47515">
    <property type="entry name" value="LOW CALCIUM RESPONSE LOCUS PROTEIN T"/>
    <property type="match status" value="1"/>
</dbReference>
<dbReference type="Gene3D" id="3.30.420.10">
    <property type="entry name" value="Ribonuclease H-like superfamily/Ribonuclease H"/>
    <property type="match status" value="1"/>
</dbReference>
<proteinExistence type="predicted"/>
<evidence type="ECO:0000313" key="4">
    <source>
        <dbReference type="EMBL" id="AFL83734.1"/>
    </source>
</evidence>
<evidence type="ECO:0000313" key="2">
    <source>
        <dbReference type="EMBL" id="AFL83617.1"/>
    </source>
</evidence>
<dbReference type="EMBL" id="CP003281">
    <property type="protein sequence ID" value="AFL83617.1"/>
    <property type="molecule type" value="Genomic_DNA"/>
</dbReference>
<name>I3Z3B6_BELBD</name>
<dbReference type="InterPro" id="IPR001584">
    <property type="entry name" value="Integrase_cat-core"/>
</dbReference>
<dbReference type="InterPro" id="IPR036397">
    <property type="entry name" value="RNaseH_sf"/>
</dbReference>
<dbReference type="KEGG" id="bbd:Belba_0974"/>
<dbReference type="EMBL" id="CP003281">
    <property type="protein sequence ID" value="AFL84077.1"/>
    <property type="molecule type" value="Genomic_DNA"/>
</dbReference>
<dbReference type="InterPro" id="IPR012337">
    <property type="entry name" value="RNaseH-like_sf"/>
</dbReference>
<gene>
    <name evidence="2" type="ordered locus">Belba_0974</name>
    <name evidence="3" type="ordered locus">Belba_1082</name>
    <name evidence="4" type="ordered locus">Belba_1096</name>
    <name evidence="5" type="ordered locus">Belba_1460</name>
    <name evidence="6" type="ordered locus">Belba_2075</name>
</gene>
<dbReference type="EMBL" id="CP003281">
    <property type="protein sequence ID" value="AFL84643.1"/>
    <property type="molecule type" value="Genomic_DNA"/>
</dbReference>
<dbReference type="SUPFAM" id="SSF53098">
    <property type="entry name" value="Ribonuclease H-like"/>
    <property type="match status" value="1"/>
</dbReference>
<dbReference type="KEGG" id="bbd:Belba_2075"/>
<dbReference type="Proteomes" id="UP000006050">
    <property type="component" value="Chromosome"/>
</dbReference>
<evidence type="ECO:0000313" key="5">
    <source>
        <dbReference type="EMBL" id="AFL84077.1"/>
    </source>
</evidence>
<feature type="domain" description="Integrase catalytic" evidence="1">
    <location>
        <begin position="110"/>
        <end position="271"/>
    </location>
</feature>
<dbReference type="STRING" id="866536.Belba_0974"/>
<dbReference type="eggNOG" id="COG2801">
    <property type="taxonomic scope" value="Bacteria"/>
</dbReference>
<keyword evidence="7" id="KW-1185">Reference proteome</keyword>
<sequence length="271" mass="31636">MVTSYQKEQCLTFVQEVFPKLSYAKTCKLVSCSRTNKYYKKVMPEKDVVVKEAISSVIGTSRLGRRKVIVKVQKKYPGIGAAKIRRVYEKEGFSLYKRMKKRRIDNPANPIEVPLAANVEWAMDFMSDSLASGKKFRTLNIVDQYNRKCLEIGINYSLPSRKVIEILERTIIEHGKPLGIRTDNGPEFTSCLFQIWLDKNDIEWIKIQKGKPQQNAIVERFNRTYREDILDANLFFSLDHVYEVTQPWKEDYNQERPHESLNYCTPNEYAA</sequence>